<gene>
    <name evidence="2" type="ORF">ASIM_LOCUS18348</name>
</gene>
<organism evidence="4">
    <name type="scientific">Anisakis simplex</name>
    <name type="common">Herring worm</name>
    <dbReference type="NCBI Taxonomy" id="6269"/>
    <lineage>
        <taxon>Eukaryota</taxon>
        <taxon>Metazoa</taxon>
        <taxon>Ecdysozoa</taxon>
        <taxon>Nematoda</taxon>
        <taxon>Chromadorea</taxon>
        <taxon>Rhabditida</taxon>
        <taxon>Spirurina</taxon>
        <taxon>Ascaridomorpha</taxon>
        <taxon>Ascaridoidea</taxon>
        <taxon>Anisakidae</taxon>
        <taxon>Anisakis</taxon>
        <taxon>Anisakis simplex complex</taxon>
    </lineage>
</organism>
<dbReference type="AlphaFoldDB" id="A0A0M3KDA0"/>
<protein>
    <submittedName>
        <fullName evidence="2 4">Uncharacterized protein</fullName>
    </submittedName>
</protein>
<feature type="compositionally biased region" description="Basic and acidic residues" evidence="1">
    <location>
        <begin position="39"/>
        <end position="55"/>
    </location>
</feature>
<accession>A0A0M3KDA0</accession>
<feature type="region of interest" description="Disordered" evidence="1">
    <location>
        <begin position="103"/>
        <end position="126"/>
    </location>
</feature>
<dbReference type="Proteomes" id="UP000267096">
    <property type="component" value="Unassembled WGS sequence"/>
</dbReference>
<reference evidence="2 3" key="2">
    <citation type="submission" date="2018-11" db="EMBL/GenBank/DDBJ databases">
        <authorList>
            <consortium name="Pathogen Informatics"/>
        </authorList>
    </citation>
    <scope>NUCLEOTIDE SEQUENCE [LARGE SCALE GENOMIC DNA]</scope>
</reference>
<proteinExistence type="predicted"/>
<keyword evidence="3" id="KW-1185">Reference proteome</keyword>
<feature type="compositionally biased region" description="Basic residues" evidence="1">
    <location>
        <begin position="65"/>
        <end position="78"/>
    </location>
</feature>
<evidence type="ECO:0000313" key="4">
    <source>
        <dbReference type="WBParaSite" id="ASIM_0001895201-mRNA-1"/>
    </source>
</evidence>
<reference evidence="4" key="1">
    <citation type="submission" date="2017-02" db="UniProtKB">
        <authorList>
            <consortium name="WormBaseParasite"/>
        </authorList>
    </citation>
    <scope>IDENTIFICATION</scope>
</reference>
<dbReference type="WBParaSite" id="ASIM_0001895201-mRNA-1">
    <property type="protein sequence ID" value="ASIM_0001895201-mRNA-1"/>
    <property type="gene ID" value="ASIM_0001895201"/>
</dbReference>
<name>A0A0M3KDA0_ANISI</name>
<sequence>METECGLSEGGSKWSFRSVESHLGAGSPSVRKKGTPVASDRESIDSTDSKGERSKLASILDRARLKGKKLVSSSRKRRSGEEVCQETILSSDEGSNKTLVVNTHTASETEKRAEKSAAAVGGTVPSSLQSCVNWHEASRQDLAGTPL</sequence>
<evidence type="ECO:0000313" key="3">
    <source>
        <dbReference type="Proteomes" id="UP000267096"/>
    </source>
</evidence>
<dbReference type="EMBL" id="UYRR01035375">
    <property type="protein sequence ID" value="VDK64423.1"/>
    <property type="molecule type" value="Genomic_DNA"/>
</dbReference>
<evidence type="ECO:0000313" key="2">
    <source>
        <dbReference type="EMBL" id="VDK64423.1"/>
    </source>
</evidence>
<feature type="region of interest" description="Disordered" evidence="1">
    <location>
        <begin position="19"/>
        <end position="89"/>
    </location>
</feature>
<evidence type="ECO:0000256" key="1">
    <source>
        <dbReference type="SAM" id="MobiDB-lite"/>
    </source>
</evidence>